<gene>
    <name evidence="14" type="ORF">HYZ11_18180</name>
</gene>
<comment type="caution">
    <text evidence="14">The sequence shown here is derived from an EMBL/GenBank/DDBJ whole genome shotgun (WGS) entry which is preliminary data.</text>
</comment>
<evidence type="ECO:0000256" key="6">
    <source>
        <dbReference type="ARBA" id="ARBA00022847"/>
    </source>
</evidence>
<dbReference type="AlphaFoldDB" id="A0A932I1A8"/>
<evidence type="ECO:0000256" key="8">
    <source>
        <dbReference type="ARBA" id="ARBA00023053"/>
    </source>
</evidence>
<keyword evidence="10 13" id="KW-0472">Membrane</keyword>
<evidence type="ECO:0000256" key="7">
    <source>
        <dbReference type="ARBA" id="ARBA00022989"/>
    </source>
</evidence>
<dbReference type="PANTHER" id="PTHR48086:SF3">
    <property type="entry name" value="SODIUM_PROLINE SYMPORTER"/>
    <property type="match status" value="1"/>
</dbReference>
<keyword evidence="11" id="KW-0739">Sodium transport</keyword>
<keyword evidence="8" id="KW-0915">Sodium</keyword>
<keyword evidence="4" id="KW-1003">Cell membrane</keyword>
<evidence type="ECO:0000313" key="14">
    <source>
        <dbReference type="EMBL" id="MBI3129540.1"/>
    </source>
</evidence>
<proteinExistence type="inferred from homology"/>
<feature type="transmembrane region" description="Helical" evidence="13">
    <location>
        <begin position="287"/>
        <end position="306"/>
    </location>
</feature>
<dbReference type="GO" id="GO:0005886">
    <property type="term" value="C:plasma membrane"/>
    <property type="evidence" value="ECO:0007669"/>
    <property type="project" value="UniProtKB-SubCell"/>
</dbReference>
<feature type="transmembrane region" description="Helical" evidence="13">
    <location>
        <begin position="423"/>
        <end position="444"/>
    </location>
</feature>
<evidence type="ECO:0000256" key="10">
    <source>
        <dbReference type="ARBA" id="ARBA00023136"/>
    </source>
</evidence>
<feature type="transmembrane region" description="Helical" evidence="13">
    <location>
        <begin position="6"/>
        <end position="24"/>
    </location>
</feature>
<evidence type="ECO:0000256" key="4">
    <source>
        <dbReference type="ARBA" id="ARBA00022475"/>
    </source>
</evidence>
<keyword evidence="9" id="KW-0406">Ion transport</keyword>
<accession>A0A932I1A8</accession>
<dbReference type="Proteomes" id="UP000782312">
    <property type="component" value="Unassembled WGS sequence"/>
</dbReference>
<dbReference type="Gene3D" id="1.20.1730.10">
    <property type="entry name" value="Sodium/glucose cotransporter"/>
    <property type="match status" value="1"/>
</dbReference>
<evidence type="ECO:0000256" key="11">
    <source>
        <dbReference type="ARBA" id="ARBA00023201"/>
    </source>
</evidence>
<sequence>MVAFLNWVVLFVYGLAMFVISPTARGWNREEQFFQGRTRDSRETSILFLTSSVLIGWIFAKSVQNAADLGQAYGLPGGVAYAAYWLAFPVAGVLLYRLRGQGYRSIHDFLEDRFGREAIWLFSLIIGIRLWNEIWSNTIVVAQYFGPHGSPGYFAATWAATGLVLLYVLKGGVRSSIVTDVVQMMLAAAILVIIMAVILPQGRVREMAASGTWTLSGGVDLILVALLQVWSYPFHDPVMTDRAFITDRKVMLKAFALAGFFGVLFILLFSFVGIYNRAAGIGGNSTLATAAALGLPVMIIMNLMMITSATSTMDSAFASSGKLISVDLFPGTRLDRICLARWAMVALGIVGNAMVHAGPSILSATTVSGTMVIGFTPVFLLAGWKRPGPWSYYVSVGTGLAMGLSLALGLVPYRIGPGKYGPLLWVNLVGVGLCFAGYLLMAALKPSQEVKAVPRGLPASQGV</sequence>
<dbReference type="PANTHER" id="PTHR48086">
    <property type="entry name" value="SODIUM/PROLINE SYMPORTER-RELATED"/>
    <property type="match status" value="1"/>
</dbReference>
<evidence type="ECO:0000256" key="2">
    <source>
        <dbReference type="ARBA" id="ARBA00006434"/>
    </source>
</evidence>
<protein>
    <submittedName>
        <fullName evidence="14">Sodium:solute symporter</fullName>
    </submittedName>
</protein>
<reference evidence="14" key="1">
    <citation type="submission" date="2020-07" db="EMBL/GenBank/DDBJ databases">
        <title>Huge and variable diversity of episymbiotic CPR bacteria and DPANN archaea in groundwater ecosystems.</title>
        <authorList>
            <person name="He C.Y."/>
            <person name="Keren R."/>
            <person name="Whittaker M."/>
            <person name="Farag I.F."/>
            <person name="Doudna J."/>
            <person name="Cate J.H.D."/>
            <person name="Banfield J.F."/>
        </authorList>
    </citation>
    <scope>NUCLEOTIDE SEQUENCE</scope>
    <source>
        <strain evidence="14">NC_groundwater_763_Ag_S-0.2um_68_21</strain>
    </source>
</reference>
<dbReference type="InterPro" id="IPR050277">
    <property type="entry name" value="Sodium:Solute_Symporter"/>
</dbReference>
<feature type="transmembrane region" description="Helical" evidence="13">
    <location>
        <begin position="361"/>
        <end position="383"/>
    </location>
</feature>
<feature type="transmembrane region" description="Helical" evidence="13">
    <location>
        <begin position="338"/>
        <end position="355"/>
    </location>
</feature>
<dbReference type="GO" id="GO:0006814">
    <property type="term" value="P:sodium ion transport"/>
    <property type="evidence" value="ECO:0007669"/>
    <property type="project" value="UniProtKB-KW"/>
</dbReference>
<feature type="transmembrane region" description="Helical" evidence="13">
    <location>
        <begin position="181"/>
        <end position="199"/>
    </location>
</feature>
<comment type="catalytic activity">
    <reaction evidence="12">
        <text>L-proline(in) + Na(+)(in) = L-proline(out) + Na(+)(out)</text>
        <dbReference type="Rhea" id="RHEA:28967"/>
        <dbReference type="ChEBI" id="CHEBI:29101"/>
        <dbReference type="ChEBI" id="CHEBI:60039"/>
    </reaction>
</comment>
<keyword evidence="3" id="KW-0813">Transport</keyword>
<dbReference type="InterPro" id="IPR001734">
    <property type="entry name" value="Na/solute_symporter"/>
</dbReference>
<evidence type="ECO:0000313" key="15">
    <source>
        <dbReference type="Proteomes" id="UP000782312"/>
    </source>
</evidence>
<feature type="transmembrane region" description="Helical" evidence="13">
    <location>
        <begin position="151"/>
        <end position="169"/>
    </location>
</feature>
<evidence type="ECO:0000256" key="12">
    <source>
        <dbReference type="ARBA" id="ARBA00033708"/>
    </source>
</evidence>
<comment type="similarity">
    <text evidence="2">Belongs to the sodium:solute symporter (SSF) (TC 2.A.21) family.</text>
</comment>
<dbReference type="GO" id="GO:0015293">
    <property type="term" value="F:symporter activity"/>
    <property type="evidence" value="ECO:0007669"/>
    <property type="project" value="UniProtKB-KW"/>
</dbReference>
<feature type="transmembrane region" description="Helical" evidence="13">
    <location>
        <begin position="119"/>
        <end position="145"/>
    </location>
</feature>
<evidence type="ECO:0000256" key="1">
    <source>
        <dbReference type="ARBA" id="ARBA00004651"/>
    </source>
</evidence>
<keyword evidence="6" id="KW-0769">Symport</keyword>
<feature type="transmembrane region" description="Helical" evidence="13">
    <location>
        <begin position="44"/>
        <end position="60"/>
    </location>
</feature>
<comment type="subcellular location">
    <subcellularLocation>
        <location evidence="1">Cell membrane</location>
        <topology evidence="1">Multi-pass membrane protein</topology>
    </subcellularLocation>
</comment>
<dbReference type="InterPro" id="IPR038377">
    <property type="entry name" value="Na/Glc_symporter_sf"/>
</dbReference>
<evidence type="ECO:0000256" key="13">
    <source>
        <dbReference type="SAM" id="Phobius"/>
    </source>
</evidence>
<dbReference type="PROSITE" id="PS50283">
    <property type="entry name" value="NA_SOLUT_SYMP_3"/>
    <property type="match status" value="1"/>
</dbReference>
<feature type="transmembrane region" description="Helical" evidence="13">
    <location>
        <begin position="211"/>
        <end position="233"/>
    </location>
</feature>
<keyword evidence="7 13" id="KW-1133">Transmembrane helix</keyword>
<feature type="transmembrane region" description="Helical" evidence="13">
    <location>
        <begin position="80"/>
        <end position="98"/>
    </location>
</feature>
<evidence type="ECO:0000256" key="5">
    <source>
        <dbReference type="ARBA" id="ARBA00022692"/>
    </source>
</evidence>
<keyword evidence="5 13" id="KW-0812">Transmembrane</keyword>
<feature type="transmembrane region" description="Helical" evidence="13">
    <location>
        <begin position="254"/>
        <end position="275"/>
    </location>
</feature>
<name>A0A932I1A8_UNCTE</name>
<evidence type="ECO:0000256" key="9">
    <source>
        <dbReference type="ARBA" id="ARBA00023065"/>
    </source>
</evidence>
<feature type="transmembrane region" description="Helical" evidence="13">
    <location>
        <begin position="390"/>
        <end position="411"/>
    </location>
</feature>
<dbReference type="EMBL" id="JACPUR010000041">
    <property type="protein sequence ID" value="MBI3129540.1"/>
    <property type="molecule type" value="Genomic_DNA"/>
</dbReference>
<evidence type="ECO:0000256" key="3">
    <source>
        <dbReference type="ARBA" id="ARBA00022448"/>
    </source>
</evidence>
<organism evidence="14 15">
    <name type="scientific">Tectimicrobiota bacterium</name>
    <dbReference type="NCBI Taxonomy" id="2528274"/>
    <lineage>
        <taxon>Bacteria</taxon>
        <taxon>Pseudomonadati</taxon>
        <taxon>Nitrospinota/Tectimicrobiota group</taxon>
        <taxon>Candidatus Tectimicrobiota</taxon>
    </lineage>
</organism>